<dbReference type="RefSeq" id="WP_214058656.1">
    <property type="nucleotide sequence ID" value="NZ_BAAAHS010000177.1"/>
</dbReference>
<keyword evidence="2" id="KW-1185">Reference proteome</keyword>
<proteinExistence type="predicted"/>
<protein>
    <submittedName>
        <fullName evidence="1">Uncharacterized protein</fullName>
    </submittedName>
</protein>
<accession>A0ABX8EJD7</accession>
<evidence type="ECO:0000313" key="2">
    <source>
        <dbReference type="Proteomes" id="UP000679307"/>
    </source>
</evidence>
<name>A0ABX8EJD7_9ACTN</name>
<dbReference type="EMBL" id="CP075371">
    <property type="protein sequence ID" value="QVT79178.1"/>
    <property type="molecule type" value="Genomic_DNA"/>
</dbReference>
<gene>
    <name evidence="1" type="ORF">ENKNEFLB_01559</name>
</gene>
<reference evidence="1 2" key="1">
    <citation type="submission" date="2021-05" db="EMBL/GenBank/DDBJ databases">
        <title>Complete genome of Nocardioides aquaticus KCTC 9944T isolated from meromictic and hypersaline Ekho Lake, Antarctica.</title>
        <authorList>
            <person name="Hwang K."/>
            <person name="Kim K.M."/>
            <person name="Choe H."/>
        </authorList>
    </citation>
    <scope>NUCLEOTIDE SEQUENCE [LARGE SCALE GENOMIC DNA]</scope>
    <source>
        <strain evidence="1 2">KCTC 9944</strain>
    </source>
</reference>
<dbReference type="Proteomes" id="UP000679307">
    <property type="component" value="Chromosome"/>
</dbReference>
<organism evidence="1 2">
    <name type="scientific">Nocardioides aquaticus</name>
    <dbReference type="NCBI Taxonomy" id="160826"/>
    <lineage>
        <taxon>Bacteria</taxon>
        <taxon>Bacillati</taxon>
        <taxon>Actinomycetota</taxon>
        <taxon>Actinomycetes</taxon>
        <taxon>Propionibacteriales</taxon>
        <taxon>Nocardioidaceae</taxon>
        <taxon>Nocardioides</taxon>
    </lineage>
</organism>
<evidence type="ECO:0000313" key="1">
    <source>
        <dbReference type="EMBL" id="QVT79178.1"/>
    </source>
</evidence>
<sequence>MAAVDQRDLPVHLAEELDERTDFVVLAPAQRWRTLIDGVSHVQGDVLLTTVARFVAAGAAPLQISEALQLPDDLITHLVSRVRLERIKVTEDGRALVSESAILGWMYRDLITDDLNPTIGPERPAVDVRWQHDRATFTTGTTGKPRRIHAAALFTPKTDPARPTAHELVRLAAERPGGECRLTLVGADELCLLVHPIQVVDHEAVVVDAAGRPQLQMTRSLHETARSKPTLRAWLDRAVDAEPVTVVSSTTDSPLGRSVLGLFKARQDFEAHRSARAARQLLEAVELVLRRYCAHTWFRSQIDPSEFPPVMVDAGSLAAAFGITESEAAALLGDHDAEARRTSQELVRLALESRHRSELQAVNVLALVQLGAEFVVLRGTQGQFERLSRCALQVEDLGRQALNDQKDHHERSQ</sequence>